<name>A0ABV6FTV3_9BACT</name>
<comment type="caution">
    <text evidence="2">The sequence shown here is derived from an EMBL/GenBank/DDBJ whole genome shotgun (WGS) entry which is preliminary data.</text>
</comment>
<evidence type="ECO:0008006" key="4">
    <source>
        <dbReference type="Google" id="ProtNLM"/>
    </source>
</evidence>
<dbReference type="EMBL" id="JBHLWI010000030">
    <property type="protein sequence ID" value="MFC0263306.1"/>
    <property type="molecule type" value="Genomic_DNA"/>
</dbReference>
<evidence type="ECO:0000256" key="1">
    <source>
        <dbReference type="SAM" id="SignalP"/>
    </source>
</evidence>
<protein>
    <recommendedName>
        <fullName evidence="4">Lipoprotein</fullName>
    </recommendedName>
</protein>
<dbReference type="PROSITE" id="PS51257">
    <property type="entry name" value="PROKAR_LIPOPROTEIN"/>
    <property type="match status" value="1"/>
</dbReference>
<evidence type="ECO:0000313" key="3">
    <source>
        <dbReference type="Proteomes" id="UP001589797"/>
    </source>
</evidence>
<keyword evidence="3" id="KW-1185">Reference proteome</keyword>
<sequence>MKSSISTFLFLFLLSACAEKEEPLPENELEFEPQSVLVKTNATFLTNDIFDLINGLDFEVKSVNNAFYITELPGDRLEEILDDLNSRYYINDGVWKATGFLHAINGKIHVFTRFFDIRNRDNQRDWLSLMEKYQLRENFVFDHSGFMIHFKVPEGEEKRWVKHFQNLDFVEWAELNYYVQIVTH</sequence>
<feature type="signal peptide" evidence="1">
    <location>
        <begin position="1"/>
        <end position="18"/>
    </location>
</feature>
<dbReference type="Proteomes" id="UP001589797">
    <property type="component" value="Unassembled WGS sequence"/>
</dbReference>
<keyword evidence="1" id="KW-0732">Signal</keyword>
<gene>
    <name evidence="2" type="ORF">ACFFIP_11505</name>
</gene>
<accession>A0ABV6FTV3</accession>
<proteinExistence type="predicted"/>
<feature type="chain" id="PRO_5046515836" description="Lipoprotein" evidence="1">
    <location>
        <begin position="19"/>
        <end position="184"/>
    </location>
</feature>
<evidence type="ECO:0000313" key="2">
    <source>
        <dbReference type="EMBL" id="MFC0263306.1"/>
    </source>
</evidence>
<reference evidence="2 3" key="1">
    <citation type="submission" date="2024-09" db="EMBL/GenBank/DDBJ databases">
        <authorList>
            <person name="Sun Q."/>
            <person name="Mori K."/>
        </authorList>
    </citation>
    <scope>NUCLEOTIDE SEQUENCE [LARGE SCALE GENOMIC DNA]</scope>
    <source>
        <strain evidence="2 3">CCM 7650</strain>
    </source>
</reference>
<organism evidence="2 3">
    <name type="scientific">Fontibacter flavus</name>
    <dbReference type="NCBI Taxonomy" id="654838"/>
    <lineage>
        <taxon>Bacteria</taxon>
        <taxon>Pseudomonadati</taxon>
        <taxon>Bacteroidota</taxon>
        <taxon>Cytophagia</taxon>
        <taxon>Cytophagales</taxon>
        <taxon>Cyclobacteriaceae</taxon>
        <taxon>Fontibacter</taxon>
    </lineage>
</organism>
<dbReference type="RefSeq" id="WP_382387792.1">
    <property type="nucleotide sequence ID" value="NZ_JBHLWI010000030.1"/>
</dbReference>